<evidence type="ECO:0000313" key="8">
    <source>
        <dbReference type="Proteomes" id="UP001519363"/>
    </source>
</evidence>
<evidence type="ECO:0000256" key="3">
    <source>
        <dbReference type="ARBA" id="ARBA00022989"/>
    </source>
</evidence>
<sequence>MTAFRLARAEFRRITAGKLPKLAVVAIALVPLLYGALYLYANWDPYGQLKDVPAALVVQDTGSGDLKAGEKVADKLTNSEFFDWHRVSAQEAEDGVKDGKYTFSLTLPEDFSAALASPGKFEPKQGTLVLTTNDANNYIVRTIADKVVGEVRRAVAADAGTEAADRLLMGFSTLRDKTLEAADGAGKLADGSKKVSDGVGTAREKINELHSGLSQLATGADTLAAKNGELATGLGTMKDKTAELPGKTQQLADGARKVADGNAQLAQKAGQVSESAQHVVDFLGGKKEQLATRLREIGIPEEQVQRVLAAVSEAGKPVREANDRIQAAVGQVKQLADGSRQVADGAKTLASSSAELTGKIGEAADGARKLADGAKTLRDGVHKADDGSGKLYAGTAELQDGAKKVGDGNAELHSKLADGAGQIPNPDEDTRKATARTIGDPVAVRAVGENQAANYGSGLAPFFLGLALWIGAFVLFLLLRPLSRRALTSGANPLRVALGGWLPAAVLGAVQTALLFGVATLALGIEPARPWAAFGFMLLTSLAFTAVLHGLNALLGPAGKFVGLVLLVLQLTTAGGTFPWQTVPDPLKPLHFFLPLSYVVDGNRHLLYGGGLATVWEDVIMLSIYLLLGLALAGLAAYKQRVWTPTKLKPELVL</sequence>
<evidence type="ECO:0000256" key="2">
    <source>
        <dbReference type="ARBA" id="ARBA00022692"/>
    </source>
</evidence>
<feature type="domain" description="ABC-2 type transporter transmembrane" evidence="6">
    <location>
        <begin position="445"/>
        <end position="634"/>
    </location>
</feature>
<dbReference type="InterPro" id="IPR051328">
    <property type="entry name" value="T7SS_ABC-Transporter"/>
</dbReference>
<dbReference type="NCBIfam" id="TIGR03062">
    <property type="entry name" value="pip_yhgE_Cterm"/>
    <property type="match status" value="1"/>
</dbReference>
<keyword evidence="2 5" id="KW-0812">Transmembrane</keyword>
<gene>
    <name evidence="7" type="ORF">JOF53_006794</name>
</gene>
<feature type="transmembrane region" description="Helical" evidence="5">
    <location>
        <begin position="21"/>
        <end position="41"/>
    </location>
</feature>
<evidence type="ECO:0000256" key="5">
    <source>
        <dbReference type="SAM" id="Phobius"/>
    </source>
</evidence>
<comment type="subcellular location">
    <subcellularLocation>
        <location evidence="1">Membrane</location>
        <topology evidence="1">Multi-pass membrane protein</topology>
    </subcellularLocation>
</comment>
<evidence type="ECO:0000259" key="6">
    <source>
        <dbReference type="Pfam" id="PF12698"/>
    </source>
</evidence>
<proteinExistence type="predicted"/>
<dbReference type="Proteomes" id="UP001519363">
    <property type="component" value="Unassembled WGS sequence"/>
</dbReference>
<name>A0ABS5AMW4_9PSEU</name>
<dbReference type="Pfam" id="PF12698">
    <property type="entry name" value="ABC2_membrane_3"/>
    <property type="match status" value="1"/>
</dbReference>
<dbReference type="InterPro" id="IPR017500">
    <property type="entry name" value="Phage_infect_YhgE_N"/>
</dbReference>
<reference evidence="7 8" key="1">
    <citation type="submission" date="2021-03" db="EMBL/GenBank/DDBJ databases">
        <title>Sequencing the genomes of 1000 actinobacteria strains.</title>
        <authorList>
            <person name="Klenk H.-P."/>
        </authorList>
    </citation>
    <scope>NUCLEOTIDE SEQUENCE [LARGE SCALE GENOMIC DNA]</scope>
    <source>
        <strain evidence="7 8">DSM 44580</strain>
    </source>
</reference>
<dbReference type="NCBIfam" id="TIGR03057">
    <property type="entry name" value="xxxLxxG_by_4"/>
    <property type="match status" value="5"/>
</dbReference>
<dbReference type="PANTHER" id="PTHR43077">
    <property type="entry name" value="TRANSPORT PERMEASE YVFS-RELATED"/>
    <property type="match status" value="1"/>
</dbReference>
<dbReference type="InterPro" id="IPR023908">
    <property type="entry name" value="xxxLxxG_rpt"/>
</dbReference>
<feature type="transmembrane region" description="Helical" evidence="5">
    <location>
        <begin position="619"/>
        <end position="638"/>
    </location>
</feature>
<feature type="transmembrane region" description="Helical" evidence="5">
    <location>
        <begin position="561"/>
        <end position="580"/>
    </location>
</feature>
<dbReference type="InterPro" id="IPR017501">
    <property type="entry name" value="Phage_infect_YhgE_C"/>
</dbReference>
<feature type="transmembrane region" description="Helical" evidence="5">
    <location>
        <begin position="500"/>
        <end position="525"/>
    </location>
</feature>
<dbReference type="SUPFAM" id="SSF58104">
    <property type="entry name" value="Methyl-accepting chemotaxis protein (MCP) signaling domain"/>
    <property type="match status" value="1"/>
</dbReference>
<evidence type="ECO:0000256" key="1">
    <source>
        <dbReference type="ARBA" id="ARBA00004141"/>
    </source>
</evidence>
<evidence type="ECO:0000256" key="4">
    <source>
        <dbReference type="ARBA" id="ARBA00023136"/>
    </source>
</evidence>
<dbReference type="EMBL" id="JAGIOO010000001">
    <property type="protein sequence ID" value="MBP2477922.1"/>
    <property type="molecule type" value="Genomic_DNA"/>
</dbReference>
<keyword evidence="4 5" id="KW-0472">Membrane</keyword>
<dbReference type="InterPro" id="IPR013525">
    <property type="entry name" value="ABC2_TM"/>
</dbReference>
<dbReference type="PANTHER" id="PTHR43077:SF5">
    <property type="entry name" value="PHAGE INFECTION PROTEIN"/>
    <property type="match status" value="1"/>
</dbReference>
<feature type="transmembrane region" description="Helical" evidence="5">
    <location>
        <begin position="459"/>
        <end position="479"/>
    </location>
</feature>
<evidence type="ECO:0000313" key="7">
    <source>
        <dbReference type="EMBL" id="MBP2477922.1"/>
    </source>
</evidence>
<protein>
    <submittedName>
        <fullName evidence="7">Membrane protein</fullName>
    </submittedName>
</protein>
<accession>A0ABS5AMW4</accession>
<dbReference type="NCBIfam" id="TIGR03061">
    <property type="entry name" value="pip_yhgE_Nterm"/>
    <property type="match status" value="1"/>
</dbReference>
<dbReference type="RefSeq" id="WP_086787956.1">
    <property type="nucleotide sequence ID" value="NZ_JAGIOO010000001.1"/>
</dbReference>
<organism evidence="7 8">
    <name type="scientific">Crossiella equi</name>
    <dbReference type="NCBI Taxonomy" id="130796"/>
    <lineage>
        <taxon>Bacteria</taxon>
        <taxon>Bacillati</taxon>
        <taxon>Actinomycetota</taxon>
        <taxon>Actinomycetes</taxon>
        <taxon>Pseudonocardiales</taxon>
        <taxon>Pseudonocardiaceae</taxon>
        <taxon>Crossiella</taxon>
    </lineage>
</organism>
<keyword evidence="8" id="KW-1185">Reference proteome</keyword>
<comment type="caution">
    <text evidence="7">The sequence shown here is derived from an EMBL/GenBank/DDBJ whole genome shotgun (WGS) entry which is preliminary data.</text>
</comment>
<feature type="transmembrane region" description="Helical" evidence="5">
    <location>
        <begin position="531"/>
        <end position="554"/>
    </location>
</feature>
<dbReference type="Gene3D" id="1.10.287.950">
    <property type="entry name" value="Methyl-accepting chemotaxis protein"/>
    <property type="match status" value="2"/>
</dbReference>
<keyword evidence="3 5" id="KW-1133">Transmembrane helix</keyword>